<protein>
    <recommendedName>
        <fullName evidence="5">MYND-type domain-containing protein</fullName>
    </recommendedName>
</protein>
<name>A0A0C9WA36_9AGAM</name>
<organism evidence="6 7">
    <name type="scientific">Hydnomerulius pinastri MD-312</name>
    <dbReference type="NCBI Taxonomy" id="994086"/>
    <lineage>
        <taxon>Eukaryota</taxon>
        <taxon>Fungi</taxon>
        <taxon>Dikarya</taxon>
        <taxon>Basidiomycota</taxon>
        <taxon>Agaricomycotina</taxon>
        <taxon>Agaricomycetes</taxon>
        <taxon>Agaricomycetidae</taxon>
        <taxon>Boletales</taxon>
        <taxon>Boletales incertae sedis</taxon>
        <taxon>Leucogyrophana</taxon>
    </lineage>
</organism>
<dbReference type="GO" id="GO:0008270">
    <property type="term" value="F:zinc ion binding"/>
    <property type="evidence" value="ECO:0007669"/>
    <property type="project" value="UniProtKB-KW"/>
</dbReference>
<evidence type="ECO:0000259" key="5">
    <source>
        <dbReference type="PROSITE" id="PS50865"/>
    </source>
</evidence>
<evidence type="ECO:0000256" key="3">
    <source>
        <dbReference type="ARBA" id="ARBA00022833"/>
    </source>
</evidence>
<dbReference type="AlphaFoldDB" id="A0A0C9WA36"/>
<dbReference type="Pfam" id="PF01753">
    <property type="entry name" value="zf-MYND"/>
    <property type="match status" value="1"/>
</dbReference>
<evidence type="ECO:0000256" key="4">
    <source>
        <dbReference type="PROSITE-ProRule" id="PRU00134"/>
    </source>
</evidence>
<keyword evidence="2 4" id="KW-0863">Zinc-finger</keyword>
<gene>
    <name evidence="6" type="ORF">HYDPIDRAFT_28085</name>
</gene>
<evidence type="ECO:0000313" key="7">
    <source>
        <dbReference type="Proteomes" id="UP000053820"/>
    </source>
</evidence>
<dbReference type="SUPFAM" id="SSF144232">
    <property type="entry name" value="HIT/MYND zinc finger-like"/>
    <property type="match status" value="1"/>
</dbReference>
<keyword evidence="7" id="KW-1185">Reference proteome</keyword>
<feature type="domain" description="MYND-type" evidence="5">
    <location>
        <begin position="460"/>
        <end position="526"/>
    </location>
</feature>
<evidence type="ECO:0000256" key="2">
    <source>
        <dbReference type="ARBA" id="ARBA00022771"/>
    </source>
</evidence>
<dbReference type="Gene3D" id="6.10.140.2220">
    <property type="match status" value="1"/>
</dbReference>
<keyword evidence="3" id="KW-0862">Zinc</keyword>
<dbReference type="Proteomes" id="UP000053820">
    <property type="component" value="Unassembled WGS sequence"/>
</dbReference>
<dbReference type="HOGENOM" id="CLU_524837_0_0_1"/>
<keyword evidence="1" id="KW-0479">Metal-binding</keyword>
<sequence length="538" mass="60749">MDSLNLPPNIRDAMGNYSRIANSSGVPRGKETVRERVVARLGLAYMGTAMAAFGKALSGGDLKAAPLLNPPIATGMTESVTRIHSTIMKHGPVSHAEWAEIPSLLRRVRHLLRVYYDVVVTSRKTAEFKFCDMQDISDVGLKLHEAGLFLQLSPARLRALLSSAPEMETFVLDDPIDIGKWRLEAAAVEESVKADPEADDDDRERMGDLEEKSGKDCAAYQLAFFLGDILVAFLLNPVNDEKDKERQDKAVKKLVMMSTIPMYRRAFGDPLTDAMRPVYWTPKVLVRFSHAGGLPALIGDWAESTCKDGVCKSAMEELPGKAWAQQTPESLLGIMRELIRKIEMDGDEFTVNYNLSVSDFSPIDVLGPQETPIFANIMHQIYSRYGLDPFERASHLSDHEIIFYFLHRRLSKRPEKFQNASEWLPLLKKYRNVPYATRRRHGWIILTVSGRWDLVDMYGCKYTGCPERSDLLKLKALRIRGHRDPVVEDRFFQWGGASKACTRCKSVSYCGVACQKADWKRHKSECEREAAANKNEEI</sequence>
<dbReference type="EMBL" id="KN839845">
    <property type="protein sequence ID" value="KIJ64718.1"/>
    <property type="molecule type" value="Genomic_DNA"/>
</dbReference>
<reference evidence="6 7" key="1">
    <citation type="submission" date="2014-04" db="EMBL/GenBank/DDBJ databases">
        <title>Evolutionary Origins and Diversification of the Mycorrhizal Mutualists.</title>
        <authorList>
            <consortium name="DOE Joint Genome Institute"/>
            <consortium name="Mycorrhizal Genomics Consortium"/>
            <person name="Kohler A."/>
            <person name="Kuo A."/>
            <person name="Nagy L.G."/>
            <person name="Floudas D."/>
            <person name="Copeland A."/>
            <person name="Barry K.W."/>
            <person name="Cichocki N."/>
            <person name="Veneault-Fourrey C."/>
            <person name="LaButti K."/>
            <person name="Lindquist E.A."/>
            <person name="Lipzen A."/>
            <person name="Lundell T."/>
            <person name="Morin E."/>
            <person name="Murat C."/>
            <person name="Riley R."/>
            <person name="Ohm R."/>
            <person name="Sun H."/>
            <person name="Tunlid A."/>
            <person name="Henrissat B."/>
            <person name="Grigoriev I.V."/>
            <person name="Hibbett D.S."/>
            <person name="Martin F."/>
        </authorList>
    </citation>
    <scope>NUCLEOTIDE SEQUENCE [LARGE SCALE GENOMIC DNA]</scope>
    <source>
        <strain evidence="6 7">MD-312</strain>
    </source>
</reference>
<dbReference type="OrthoDB" id="10257049at2759"/>
<dbReference type="PROSITE" id="PS50865">
    <property type="entry name" value="ZF_MYND_2"/>
    <property type="match status" value="1"/>
</dbReference>
<accession>A0A0C9WA36</accession>
<evidence type="ECO:0000313" key="6">
    <source>
        <dbReference type="EMBL" id="KIJ64718.1"/>
    </source>
</evidence>
<evidence type="ECO:0000256" key="1">
    <source>
        <dbReference type="ARBA" id="ARBA00022723"/>
    </source>
</evidence>
<dbReference type="InterPro" id="IPR002893">
    <property type="entry name" value="Znf_MYND"/>
</dbReference>
<proteinExistence type="predicted"/>